<dbReference type="InterPro" id="IPR001633">
    <property type="entry name" value="EAL_dom"/>
</dbReference>
<sequence length="150" mass="16149">MQVYDVASGTDNGRKLQVSIALREALDADRITLGYQPVVDLTHGGVVGVEALLRWEHPDLGPVPPPEVVAAAHAIGLAERLDLCVLRRACTDMARMRDRGIGTDIHLAVNLSAQSIEGTRLPPDGVRHVPPGRVALGSADPRGHRRRAHE</sequence>
<evidence type="ECO:0000313" key="4">
    <source>
        <dbReference type="Proteomes" id="UP000683575"/>
    </source>
</evidence>
<dbReference type="KEGG" id="nps:KRR39_18140"/>
<dbReference type="EMBL" id="CP077062">
    <property type="protein sequence ID" value="QWZ07359.1"/>
    <property type="molecule type" value="Genomic_DNA"/>
</dbReference>
<dbReference type="PANTHER" id="PTHR33121:SF79">
    <property type="entry name" value="CYCLIC DI-GMP PHOSPHODIESTERASE PDED-RELATED"/>
    <property type="match status" value="1"/>
</dbReference>
<name>A0A975SY26_9ACTN</name>
<evidence type="ECO:0000313" key="3">
    <source>
        <dbReference type="EMBL" id="QWZ07359.1"/>
    </source>
</evidence>
<evidence type="ECO:0000256" key="1">
    <source>
        <dbReference type="SAM" id="MobiDB-lite"/>
    </source>
</evidence>
<dbReference type="AlphaFoldDB" id="A0A975SY26"/>
<dbReference type="CDD" id="cd01948">
    <property type="entry name" value="EAL"/>
    <property type="match status" value="1"/>
</dbReference>
<reference evidence="3" key="1">
    <citation type="submission" date="2021-06" db="EMBL/GenBank/DDBJ databases">
        <title>Complete genome sequence of Nocardioides sp. G188.</title>
        <authorList>
            <person name="Im W.-T."/>
        </authorList>
    </citation>
    <scope>NUCLEOTIDE SEQUENCE</scope>
    <source>
        <strain evidence="3">G188</strain>
    </source>
</reference>
<organism evidence="3 4">
    <name type="scientific">Nocardioides panacis</name>
    <dbReference type="NCBI Taxonomy" id="2849501"/>
    <lineage>
        <taxon>Bacteria</taxon>
        <taxon>Bacillati</taxon>
        <taxon>Actinomycetota</taxon>
        <taxon>Actinomycetes</taxon>
        <taxon>Propionibacteriales</taxon>
        <taxon>Nocardioidaceae</taxon>
        <taxon>Nocardioides</taxon>
    </lineage>
</organism>
<dbReference type="InterPro" id="IPR050706">
    <property type="entry name" value="Cyclic-di-GMP_PDE-like"/>
</dbReference>
<evidence type="ECO:0000259" key="2">
    <source>
        <dbReference type="PROSITE" id="PS50883"/>
    </source>
</evidence>
<dbReference type="GO" id="GO:0071111">
    <property type="term" value="F:cyclic-guanylate-specific phosphodiesterase activity"/>
    <property type="evidence" value="ECO:0007669"/>
    <property type="project" value="InterPro"/>
</dbReference>
<gene>
    <name evidence="3" type="ORF">KRR39_18140</name>
</gene>
<feature type="region of interest" description="Disordered" evidence="1">
    <location>
        <begin position="119"/>
        <end position="150"/>
    </location>
</feature>
<dbReference type="Proteomes" id="UP000683575">
    <property type="component" value="Chromosome"/>
</dbReference>
<dbReference type="SMART" id="SM00052">
    <property type="entry name" value="EAL"/>
    <property type="match status" value="1"/>
</dbReference>
<feature type="domain" description="EAL" evidence="2">
    <location>
        <begin position="15"/>
        <end position="150"/>
    </location>
</feature>
<proteinExistence type="predicted"/>
<accession>A0A975SY26</accession>
<dbReference type="RefSeq" id="WP_216938870.1">
    <property type="nucleotide sequence ID" value="NZ_CP077062.1"/>
</dbReference>
<dbReference type="PROSITE" id="PS50883">
    <property type="entry name" value="EAL"/>
    <property type="match status" value="1"/>
</dbReference>
<protein>
    <submittedName>
        <fullName evidence="3">EAL domain-containing protein</fullName>
    </submittedName>
</protein>
<keyword evidence="4" id="KW-1185">Reference proteome</keyword>
<dbReference type="PANTHER" id="PTHR33121">
    <property type="entry name" value="CYCLIC DI-GMP PHOSPHODIESTERASE PDEF"/>
    <property type="match status" value="1"/>
</dbReference>
<dbReference type="Pfam" id="PF00563">
    <property type="entry name" value="EAL"/>
    <property type="match status" value="1"/>
</dbReference>